<dbReference type="InterPro" id="IPR050709">
    <property type="entry name" value="Biotin_Carboxyl_Carrier/Decarb"/>
</dbReference>
<evidence type="ECO:0000256" key="1">
    <source>
        <dbReference type="ARBA" id="ARBA00023267"/>
    </source>
</evidence>
<gene>
    <name evidence="3" type="ORF">OTK00_001310</name>
</gene>
<evidence type="ECO:0000259" key="2">
    <source>
        <dbReference type="PROSITE" id="PS50968"/>
    </source>
</evidence>
<protein>
    <submittedName>
        <fullName evidence="3">Biotin/lipoyl-binding protein</fullName>
    </submittedName>
</protein>
<accession>A0ABY7BN82</accession>
<proteinExistence type="predicted"/>
<dbReference type="PANTHER" id="PTHR45266">
    <property type="entry name" value="OXALOACETATE DECARBOXYLASE ALPHA CHAIN"/>
    <property type="match status" value="1"/>
</dbReference>
<feature type="domain" description="Lipoyl-binding" evidence="2">
    <location>
        <begin position="90"/>
        <end position="167"/>
    </location>
</feature>
<dbReference type="Proteomes" id="UP001164909">
    <property type="component" value="Chromosome"/>
</dbReference>
<dbReference type="InterPro" id="IPR000089">
    <property type="entry name" value="Biotin_lipoyl"/>
</dbReference>
<organism evidence="3 4">
    <name type="scientific">Caldicellulosiruptor morganii</name>
    <dbReference type="NCBI Taxonomy" id="1387555"/>
    <lineage>
        <taxon>Bacteria</taxon>
        <taxon>Bacillati</taxon>
        <taxon>Bacillota</taxon>
        <taxon>Bacillota incertae sedis</taxon>
        <taxon>Caldicellulosiruptorales</taxon>
        <taxon>Caldicellulosiruptoraceae</taxon>
        <taxon>Caldicellulosiruptor</taxon>
    </lineage>
</organism>
<keyword evidence="4" id="KW-1185">Reference proteome</keyword>
<name>A0ABY7BN82_9FIRM</name>
<sequence length="167" mass="19098">MAFPNTACWGWESLEMADNKYPSCQYCAILHSLVDQVKLQMRKFKVKINDQEFLVEVEEIGTSTKNTFTPPKTKFEIERPVTQPKREPLQESVSLSDKNVVCAQLPGTIVKILKNEGEMVSLKDPVLVLEAMKMENEVFPQMEGKIKKIYVREGQKVSKGDLLFEVE</sequence>
<dbReference type="SUPFAM" id="SSF51230">
    <property type="entry name" value="Single hybrid motif"/>
    <property type="match status" value="1"/>
</dbReference>
<dbReference type="Pfam" id="PF00364">
    <property type="entry name" value="Biotin_lipoyl"/>
    <property type="match status" value="1"/>
</dbReference>
<dbReference type="PANTHER" id="PTHR45266:SF3">
    <property type="entry name" value="OXALOACETATE DECARBOXYLASE ALPHA CHAIN"/>
    <property type="match status" value="1"/>
</dbReference>
<evidence type="ECO:0000313" key="4">
    <source>
        <dbReference type="Proteomes" id="UP001164909"/>
    </source>
</evidence>
<dbReference type="InterPro" id="IPR011053">
    <property type="entry name" value="Single_hybrid_motif"/>
</dbReference>
<reference evidence="3" key="1">
    <citation type="submission" date="2022-12" db="EMBL/GenBank/DDBJ databases">
        <authorList>
            <person name="Bing R.G."/>
            <person name="Willard D.J."/>
            <person name="Manesh M.J.H."/>
            <person name="Laemthong T."/>
            <person name="Crosby J.R."/>
            <person name="Kelly R.M."/>
        </authorList>
    </citation>
    <scope>NUCLEOTIDE SEQUENCE</scope>
    <source>
        <strain evidence="3">DSM 8990</strain>
    </source>
</reference>
<keyword evidence="1" id="KW-0092">Biotin</keyword>
<dbReference type="CDD" id="cd06850">
    <property type="entry name" value="biotinyl_domain"/>
    <property type="match status" value="1"/>
</dbReference>
<dbReference type="EMBL" id="CP113865">
    <property type="protein sequence ID" value="WAM32859.1"/>
    <property type="molecule type" value="Genomic_DNA"/>
</dbReference>
<evidence type="ECO:0000313" key="3">
    <source>
        <dbReference type="EMBL" id="WAM32859.1"/>
    </source>
</evidence>
<dbReference type="Gene3D" id="2.40.50.100">
    <property type="match status" value="1"/>
</dbReference>
<dbReference type="PROSITE" id="PS50968">
    <property type="entry name" value="BIOTINYL_LIPOYL"/>
    <property type="match status" value="1"/>
</dbReference>